<dbReference type="CDD" id="cd17298">
    <property type="entry name" value="DUF1907"/>
    <property type="match status" value="1"/>
</dbReference>
<evidence type="ECO:0000256" key="4">
    <source>
        <dbReference type="ARBA" id="ARBA00022801"/>
    </source>
</evidence>
<evidence type="ECO:0000256" key="5">
    <source>
        <dbReference type="ARBA" id="ARBA00022833"/>
    </source>
</evidence>
<keyword evidence="6" id="KW-0539">Nucleus</keyword>
<dbReference type="GO" id="GO:0005634">
    <property type="term" value="C:nucleus"/>
    <property type="evidence" value="ECO:0007669"/>
    <property type="project" value="UniProtKB-SubCell"/>
</dbReference>
<evidence type="ECO:0000256" key="2">
    <source>
        <dbReference type="ARBA" id="ARBA00011245"/>
    </source>
</evidence>
<evidence type="ECO:0000256" key="3">
    <source>
        <dbReference type="ARBA" id="ARBA00022723"/>
    </source>
</evidence>
<keyword evidence="4" id="KW-0378">Hydrolase</keyword>
<gene>
    <name evidence="8" type="ORF">B0A55_04099</name>
</gene>
<dbReference type="EMBL" id="NAJQ01000145">
    <property type="protein sequence ID" value="TKA77140.1"/>
    <property type="molecule type" value="Genomic_DNA"/>
</dbReference>
<evidence type="ECO:0000256" key="1">
    <source>
        <dbReference type="ARBA" id="ARBA00004123"/>
    </source>
</evidence>
<comment type="subcellular location">
    <subcellularLocation>
        <location evidence="1">Nucleus</location>
    </subcellularLocation>
</comment>
<dbReference type="OrthoDB" id="5119241at2759"/>
<accession>A0A4U0XJ50</accession>
<proteinExistence type="predicted"/>
<evidence type="ECO:0000313" key="9">
    <source>
        <dbReference type="Proteomes" id="UP000309340"/>
    </source>
</evidence>
<keyword evidence="5" id="KW-0862">Zinc</keyword>
<sequence length="344" mass="37185">MQTTQHPLHPPSLPELSTTLLPALQENYTHASASVIQCPDLTLPPFHLAAPGLSGNESVADIGGQPHLFPRPLLGKRYSLLACAERMGLSSPEKGKGMLIGAGAGPFHVLGKNSESAPNLSWGRGVDGEAEGEVVNRTWYAMVEGFTEKDGKADVVCRPSPSTECALMMNLFGSAGDTGPVLKITARGRRGETKSFTECIRRALGESYGAERQVSLGGVFVIKKGRALYHVMPDFPPAEKLPFADRHELNRWLTYHEFPAPMVCLAVFHSADPEGLGLRMEHTHCFSAVEGRDAGGHYHGDILPGEGGAGEEEEEVEYEGYFNTAKTLYRIDRPGVALKGDLHD</sequence>
<dbReference type="PANTHER" id="PTHR13204">
    <property type="entry name" value="PTD012 PROTEIN"/>
    <property type="match status" value="1"/>
</dbReference>
<reference evidence="8 9" key="1">
    <citation type="submission" date="2017-03" db="EMBL/GenBank/DDBJ databases">
        <title>Genomes of endolithic fungi from Antarctica.</title>
        <authorList>
            <person name="Coleine C."/>
            <person name="Masonjones S."/>
            <person name="Stajich J.E."/>
        </authorList>
    </citation>
    <scope>NUCLEOTIDE SEQUENCE [LARGE SCALE GENOMIC DNA]</scope>
    <source>
        <strain evidence="8 9">CCFEE 5184</strain>
    </source>
</reference>
<dbReference type="GO" id="GO:0008270">
    <property type="term" value="F:zinc ion binding"/>
    <property type="evidence" value="ECO:0007669"/>
    <property type="project" value="TreeGrafter"/>
</dbReference>
<keyword evidence="3" id="KW-0479">Metal-binding</keyword>
<dbReference type="Pfam" id="PF08925">
    <property type="entry name" value="DUF1907"/>
    <property type="match status" value="1"/>
</dbReference>
<dbReference type="SUPFAM" id="SSF117856">
    <property type="entry name" value="AF0104/ALDC/Ptd012-like"/>
    <property type="match status" value="1"/>
</dbReference>
<comment type="subunit">
    <text evidence="2">Monomer.</text>
</comment>
<name>A0A4U0XJ50_9PEZI</name>
<comment type="caution">
    <text evidence="8">The sequence shown here is derived from an EMBL/GenBank/DDBJ whole genome shotgun (WGS) entry which is preliminary data.</text>
</comment>
<dbReference type="GO" id="GO:0016788">
    <property type="term" value="F:hydrolase activity, acting on ester bonds"/>
    <property type="evidence" value="ECO:0007669"/>
    <property type="project" value="TreeGrafter"/>
</dbReference>
<dbReference type="SMART" id="SM01168">
    <property type="entry name" value="DUF1907"/>
    <property type="match status" value="1"/>
</dbReference>
<evidence type="ECO:0000256" key="6">
    <source>
        <dbReference type="ARBA" id="ARBA00023242"/>
    </source>
</evidence>
<evidence type="ECO:0000313" key="8">
    <source>
        <dbReference type="EMBL" id="TKA77140.1"/>
    </source>
</evidence>
<protein>
    <recommendedName>
        <fullName evidence="7">DUF1907 domain-containing protein</fullName>
    </recommendedName>
</protein>
<evidence type="ECO:0000259" key="7">
    <source>
        <dbReference type="SMART" id="SM01168"/>
    </source>
</evidence>
<organism evidence="8 9">
    <name type="scientific">Friedmanniomyces simplex</name>
    <dbReference type="NCBI Taxonomy" id="329884"/>
    <lineage>
        <taxon>Eukaryota</taxon>
        <taxon>Fungi</taxon>
        <taxon>Dikarya</taxon>
        <taxon>Ascomycota</taxon>
        <taxon>Pezizomycotina</taxon>
        <taxon>Dothideomycetes</taxon>
        <taxon>Dothideomycetidae</taxon>
        <taxon>Mycosphaerellales</taxon>
        <taxon>Teratosphaeriaceae</taxon>
        <taxon>Friedmanniomyces</taxon>
    </lineage>
</organism>
<dbReference type="PANTHER" id="PTHR13204:SF1">
    <property type="entry name" value="ESTER HYDROLASE C11ORF54"/>
    <property type="match status" value="1"/>
</dbReference>
<dbReference type="Proteomes" id="UP000309340">
    <property type="component" value="Unassembled WGS sequence"/>
</dbReference>
<dbReference type="InterPro" id="IPR015021">
    <property type="entry name" value="C11orf54_DUF1907"/>
</dbReference>
<feature type="domain" description="DUF1907" evidence="7">
    <location>
        <begin position="19"/>
        <end position="331"/>
    </location>
</feature>
<dbReference type="AlphaFoldDB" id="A0A4U0XJ50"/>
<keyword evidence="9" id="KW-1185">Reference proteome</keyword>